<dbReference type="InterPro" id="IPR005119">
    <property type="entry name" value="LysR_subst-bd"/>
</dbReference>
<dbReference type="FunFam" id="1.10.10.10:FF:000001">
    <property type="entry name" value="LysR family transcriptional regulator"/>
    <property type="match status" value="1"/>
</dbReference>
<evidence type="ECO:0000313" key="7">
    <source>
        <dbReference type="Proteomes" id="UP000295357"/>
    </source>
</evidence>
<evidence type="ECO:0000259" key="5">
    <source>
        <dbReference type="PROSITE" id="PS50931"/>
    </source>
</evidence>
<comment type="similarity">
    <text evidence="1">Belongs to the LysR transcriptional regulatory family.</text>
</comment>
<comment type="caution">
    <text evidence="6">The sequence shown here is derived from an EMBL/GenBank/DDBJ whole genome shotgun (WGS) entry which is preliminary data.</text>
</comment>
<dbReference type="GO" id="GO:0006351">
    <property type="term" value="P:DNA-templated transcription"/>
    <property type="evidence" value="ECO:0007669"/>
    <property type="project" value="TreeGrafter"/>
</dbReference>
<dbReference type="AlphaFoldDB" id="A0A4R6NCK5"/>
<evidence type="ECO:0000256" key="3">
    <source>
        <dbReference type="ARBA" id="ARBA00023125"/>
    </source>
</evidence>
<sequence length="313" mass="33928">MNRLAVDSRRQMADLAAFAVVAEERSFTRAAARLGVSQSALSHALKALEERLGLRLLSRSTRSVSTTEAGERLLAQLRPALQSIDEAVASALQQRESPVGKIRLTTFKLAAMTVLWPMLPRFLEQHPGIELELHVSDALVDIVAEGFDAGIRLADTVEKDMIAVPVGPAFRIITVAAPAYLQKHGSPREPEDLLSQRCLRYRLSSSGRLSGWKLSRGRRSAQLGVEGPLTSNDNDTLVQAALAGLGVVRVLDGLVAEHLQSGRLVQVLPQWVSPLPRLTLYHPSRRQIPPALQALITALKAEAAVAAAHKPLS</sequence>
<name>A0A4R6NCK5_9BURK</name>
<gene>
    <name evidence="6" type="ORF">DFR39_101208</name>
</gene>
<dbReference type="SUPFAM" id="SSF53850">
    <property type="entry name" value="Periplasmic binding protein-like II"/>
    <property type="match status" value="1"/>
</dbReference>
<keyword evidence="3 6" id="KW-0238">DNA-binding</keyword>
<keyword evidence="2" id="KW-0805">Transcription regulation</keyword>
<dbReference type="PRINTS" id="PR00039">
    <property type="entry name" value="HTHLYSR"/>
</dbReference>
<dbReference type="Proteomes" id="UP000295357">
    <property type="component" value="Unassembled WGS sequence"/>
</dbReference>
<evidence type="ECO:0000256" key="2">
    <source>
        <dbReference type="ARBA" id="ARBA00023015"/>
    </source>
</evidence>
<organism evidence="6 7">
    <name type="scientific">Roseateles asaccharophilus</name>
    <dbReference type="NCBI Taxonomy" id="582607"/>
    <lineage>
        <taxon>Bacteria</taxon>
        <taxon>Pseudomonadati</taxon>
        <taxon>Pseudomonadota</taxon>
        <taxon>Betaproteobacteria</taxon>
        <taxon>Burkholderiales</taxon>
        <taxon>Sphaerotilaceae</taxon>
        <taxon>Roseateles</taxon>
    </lineage>
</organism>
<feature type="domain" description="HTH lysR-type" evidence="5">
    <location>
        <begin position="14"/>
        <end position="67"/>
    </location>
</feature>
<dbReference type="PANTHER" id="PTHR30537">
    <property type="entry name" value="HTH-TYPE TRANSCRIPTIONAL REGULATOR"/>
    <property type="match status" value="1"/>
</dbReference>
<dbReference type="Gene3D" id="1.10.10.10">
    <property type="entry name" value="Winged helix-like DNA-binding domain superfamily/Winged helix DNA-binding domain"/>
    <property type="match status" value="1"/>
</dbReference>
<dbReference type="Pfam" id="PF03466">
    <property type="entry name" value="LysR_substrate"/>
    <property type="match status" value="1"/>
</dbReference>
<dbReference type="CDD" id="cd08474">
    <property type="entry name" value="PBP2_CrgA_like_5"/>
    <property type="match status" value="1"/>
</dbReference>
<dbReference type="RefSeq" id="WP_246030635.1">
    <property type="nucleotide sequence ID" value="NZ_JAUFPJ010000005.1"/>
</dbReference>
<dbReference type="InterPro" id="IPR058163">
    <property type="entry name" value="LysR-type_TF_proteobact-type"/>
</dbReference>
<evidence type="ECO:0000313" key="6">
    <source>
        <dbReference type="EMBL" id="TDP12735.1"/>
    </source>
</evidence>
<dbReference type="GO" id="GO:0003700">
    <property type="term" value="F:DNA-binding transcription factor activity"/>
    <property type="evidence" value="ECO:0007669"/>
    <property type="project" value="InterPro"/>
</dbReference>
<proteinExistence type="inferred from homology"/>
<accession>A0A4R6NCK5</accession>
<protein>
    <submittedName>
        <fullName evidence="6">DNA-binding transcriptional LysR family regulator</fullName>
    </submittedName>
</protein>
<reference evidence="6 7" key="1">
    <citation type="submission" date="2019-03" db="EMBL/GenBank/DDBJ databases">
        <title>Genomic Encyclopedia of Type Strains, Phase IV (KMG-IV): sequencing the most valuable type-strain genomes for metagenomic binning, comparative biology and taxonomic classification.</title>
        <authorList>
            <person name="Goeker M."/>
        </authorList>
    </citation>
    <scope>NUCLEOTIDE SEQUENCE [LARGE SCALE GENOMIC DNA]</scope>
    <source>
        <strain evidence="6 7">DSM 25082</strain>
    </source>
</reference>
<dbReference type="PANTHER" id="PTHR30537:SF1">
    <property type="entry name" value="HTH-TYPE TRANSCRIPTIONAL REGULATOR PGRR"/>
    <property type="match status" value="1"/>
</dbReference>
<dbReference type="PROSITE" id="PS50931">
    <property type="entry name" value="HTH_LYSR"/>
    <property type="match status" value="1"/>
</dbReference>
<dbReference type="SUPFAM" id="SSF46785">
    <property type="entry name" value="Winged helix' DNA-binding domain"/>
    <property type="match status" value="1"/>
</dbReference>
<dbReference type="InterPro" id="IPR000847">
    <property type="entry name" value="LysR_HTH_N"/>
</dbReference>
<dbReference type="InterPro" id="IPR036388">
    <property type="entry name" value="WH-like_DNA-bd_sf"/>
</dbReference>
<dbReference type="Pfam" id="PF00126">
    <property type="entry name" value="HTH_1"/>
    <property type="match status" value="1"/>
</dbReference>
<evidence type="ECO:0000256" key="1">
    <source>
        <dbReference type="ARBA" id="ARBA00009437"/>
    </source>
</evidence>
<dbReference type="InterPro" id="IPR036390">
    <property type="entry name" value="WH_DNA-bd_sf"/>
</dbReference>
<dbReference type="EMBL" id="SNXE01000001">
    <property type="protein sequence ID" value="TDP12735.1"/>
    <property type="molecule type" value="Genomic_DNA"/>
</dbReference>
<dbReference type="GO" id="GO:0043565">
    <property type="term" value="F:sequence-specific DNA binding"/>
    <property type="evidence" value="ECO:0007669"/>
    <property type="project" value="TreeGrafter"/>
</dbReference>
<dbReference type="Gene3D" id="3.40.190.290">
    <property type="match status" value="1"/>
</dbReference>
<keyword evidence="4" id="KW-0804">Transcription</keyword>
<evidence type="ECO:0000256" key="4">
    <source>
        <dbReference type="ARBA" id="ARBA00023163"/>
    </source>
</evidence>
<keyword evidence="7" id="KW-1185">Reference proteome</keyword>